<comment type="caution">
    <text evidence="3">The sequence shown here is derived from an EMBL/GenBank/DDBJ whole genome shotgun (WGS) entry which is preliminary data.</text>
</comment>
<keyword evidence="2" id="KW-0472">Membrane</keyword>
<dbReference type="Proteomes" id="UP000316304">
    <property type="component" value="Unassembled WGS sequence"/>
</dbReference>
<dbReference type="EMBL" id="SJPT01000010">
    <property type="protein sequence ID" value="TWU17698.1"/>
    <property type="molecule type" value="Genomic_DNA"/>
</dbReference>
<organism evidence="3 4">
    <name type="scientific">Novipirellula galeiformis</name>
    <dbReference type="NCBI Taxonomy" id="2528004"/>
    <lineage>
        <taxon>Bacteria</taxon>
        <taxon>Pseudomonadati</taxon>
        <taxon>Planctomycetota</taxon>
        <taxon>Planctomycetia</taxon>
        <taxon>Pirellulales</taxon>
        <taxon>Pirellulaceae</taxon>
        <taxon>Novipirellula</taxon>
    </lineage>
</organism>
<evidence type="ECO:0000313" key="3">
    <source>
        <dbReference type="EMBL" id="TWU17698.1"/>
    </source>
</evidence>
<evidence type="ECO:0000313" key="4">
    <source>
        <dbReference type="Proteomes" id="UP000316304"/>
    </source>
</evidence>
<evidence type="ECO:0000256" key="2">
    <source>
        <dbReference type="SAM" id="Phobius"/>
    </source>
</evidence>
<dbReference type="AlphaFoldDB" id="A0A5C6C0N0"/>
<gene>
    <name evidence="3" type="ORF">Pla52o_49130</name>
</gene>
<keyword evidence="2" id="KW-1133">Transmembrane helix</keyword>
<dbReference type="RefSeq" id="WP_146596889.1">
    <property type="nucleotide sequence ID" value="NZ_SJPT01000010.1"/>
</dbReference>
<sequence>MLMRNPDYPLDQPDYPFDQMDFNRPQHDVADEVNQTQSVPNELLGQILLCCLFAIAILLRSQFTT</sequence>
<feature type="transmembrane region" description="Helical" evidence="2">
    <location>
        <begin position="43"/>
        <end position="59"/>
    </location>
</feature>
<accession>A0A5C6C0N0</accession>
<reference evidence="3 4" key="1">
    <citation type="submission" date="2019-02" db="EMBL/GenBank/DDBJ databases">
        <title>Deep-cultivation of Planctomycetes and their phenomic and genomic characterization uncovers novel biology.</title>
        <authorList>
            <person name="Wiegand S."/>
            <person name="Jogler M."/>
            <person name="Boedeker C."/>
            <person name="Pinto D."/>
            <person name="Vollmers J."/>
            <person name="Rivas-Marin E."/>
            <person name="Kohn T."/>
            <person name="Peeters S.H."/>
            <person name="Heuer A."/>
            <person name="Rast P."/>
            <person name="Oberbeckmann S."/>
            <person name="Bunk B."/>
            <person name="Jeske O."/>
            <person name="Meyerdierks A."/>
            <person name="Storesund J.E."/>
            <person name="Kallscheuer N."/>
            <person name="Luecker S."/>
            <person name="Lage O.M."/>
            <person name="Pohl T."/>
            <person name="Merkel B.J."/>
            <person name="Hornburger P."/>
            <person name="Mueller R.-W."/>
            <person name="Bruemmer F."/>
            <person name="Labrenz M."/>
            <person name="Spormann A.M."/>
            <person name="Op Den Camp H."/>
            <person name="Overmann J."/>
            <person name="Amann R."/>
            <person name="Jetten M.S.M."/>
            <person name="Mascher T."/>
            <person name="Medema M.H."/>
            <person name="Devos D.P."/>
            <person name="Kaster A.-K."/>
            <person name="Ovreas L."/>
            <person name="Rohde M."/>
            <person name="Galperin M.Y."/>
            <person name="Jogler C."/>
        </authorList>
    </citation>
    <scope>NUCLEOTIDE SEQUENCE [LARGE SCALE GENOMIC DNA]</scope>
    <source>
        <strain evidence="3 4">Pla52o</strain>
    </source>
</reference>
<name>A0A5C6C0N0_9BACT</name>
<keyword evidence="2" id="KW-0812">Transmembrane</keyword>
<keyword evidence="4" id="KW-1185">Reference proteome</keyword>
<feature type="region of interest" description="Disordered" evidence="1">
    <location>
        <begin position="1"/>
        <end position="23"/>
    </location>
</feature>
<proteinExistence type="predicted"/>
<evidence type="ECO:0000256" key="1">
    <source>
        <dbReference type="SAM" id="MobiDB-lite"/>
    </source>
</evidence>
<protein>
    <submittedName>
        <fullName evidence="3">Uncharacterized protein</fullName>
    </submittedName>
</protein>